<dbReference type="AlphaFoldDB" id="A0A2T1A6G5"/>
<evidence type="ECO:0000313" key="3">
    <source>
        <dbReference type="Proteomes" id="UP000237752"/>
    </source>
</evidence>
<dbReference type="CDD" id="cd06587">
    <property type="entry name" value="VOC"/>
    <property type="match status" value="1"/>
</dbReference>
<dbReference type="InterPro" id="IPR051332">
    <property type="entry name" value="Fosfomycin_Res_Enzymes"/>
</dbReference>
<dbReference type="GO" id="GO:0016829">
    <property type="term" value="F:lyase activity"/>
    <property type="evidence" value="ECO:0007669"/>
    <property type="project" value="UniProtKB-KW"/>
</dbReference>
<dbReference type="InterPro" id="IPR037523">
    <property type="entry name" value="VOC_core"/>
</dbReference>
<evidence type="ECO:0000313" key="2">
    <source>
        <dbReference type="EMBL" id="PRZ44067.1"/>
    </source>
</evidence>
<reference evidence="2 3" key="1">
    <citation type="submission" date="2018-03" db="EMBL/GenBank/DDBJ databases">
        <title>Genomic Encyclopedia of Archaeal and Bacterial Type Strains, Phase II (KMG-II): from individual species to whole genera.</title>
        <authorList>
            <person name="Goeker M."/>
        </authorList>
    </citation>
    <scope>NUCLEOTIDE SEQUENCE [LARGE SCALE GENOMIC DNA]</scope>
    <source>
        <strain evidence="2 3">DSM 100065</strain>
    </source>
</reference>
<dbReference type="GO" id="GO:0051213">
    <property type="term" value="F:dioxygenase activity"/>
    <property type="evidence" value="ECO:0007669"/>
    <property type="project" value="UniProtKB-KW"/>
</dbReference>
<dbReference type="PANTHER" id="PTHR36113">
    <property type="entry name" value="LYASE, PUTATIVE-RELATED-RELATED"/>
    <property type="match status" value="1"/>
</dbReference>
<dbReference type="InterPro" id="IPR029068">
    <property type="entry name" value="Glyas_Bleomycin-R_OHBP_Dase"/>
</dbReference>
<keyword evidence="2" id="KW-0223">Dioxygenase</keyword>
<dbReference type="EMBL" id="PVUE01000001">
    <property type="protein sequence ID" value="PRZ44067.1"/>
    <property type="molecule type" value="Genomic_DNA"/>
</dbReference>
<dbReference type="RefSeq" id="WP_170110898.1">
    <property type="nucleotide sequence ID" value="NZ_PVUE01000001.1"/>
</dbReference>
<accession>A0A2T1A6G5</accession>
<keyword evidence="2" id="KW-0560">Oxidoreductase</keyword>
<sequence>MPTMRAFSHVTLTVTDLEASIAWYVQALGMRRGPDMSGTGWRRTLMLAESGVVIGLQAHDRTPDNDRFDETRVGLDHISIACKDRAEIEAWLADLDGKGVPHSSVSPEPANVATCKDPDGIVIEFFAPRST</sequence>
<gene>
    <name evidence="2" type="ORF">CLV47_101191</name>
</gene>
<dbReference type="Gene3D" id="3.10.180.10">
    <property type="entry name" value="2,3-Dihydroxybiphenyl 1,2-Dioxygenase, domain 1"/>
    <property type="match status" value="1"/>
</dbReference>
<dbReference type="Proteomes" id="UP000237752">
    <property type="component" value="Unassembled WGS sequence"/>
</dbReference>
<organism evidence="2 3">
    <name type="scientific">Antricoccus suffuscus</name>
    <dbReference type="NCBI Taxonomy" id="1629062"/>
    <lineage>
        <taxon>Bacteria</taxon>
        <taxon>Bacillati</taxon>
        <taxon>Actinomycetota</taxon>
        <taxon>Actinomycetes</taxon>
        <taxon>Geodermatophilales</taxon>
        <taxon>Antricoccaceae</taxon>
        <taxon>Antricoccus</taxon>
    </lineage>
</organism>
<dbReference type="PANTHER" id="PTHR36113:SF3">
    <property type="entry name" value="SLL5075 PROTEIN"/>
    <property type="match status" value="1"/>
</dbReference>
<evidence type="ECO:0000259" key="1">
    <source>
        <dbReference type="PROSITE" id="PS51819"/>
    </source>
</evidence>
<proteinExistence type="predicted"/>
<dbReference type="SUPFAM" id="SSF54593">
    <property type="entry name" value="Glyoxalase/Bleomycin resistance protein/Dihydroxybiphenyl dioxygenase"/>
    <property type="match status" value="1"/>
</dbReference>
<keyword evidence="3" id="KW-1185">Reference proteome</keyword>
<feature type="domain" description="VOC" evidence="1">
    <location>
        <begin position="6"/>
        <end position="128"/>
    </location>
</feature>
<name>A0A2T1A6G5_9ACTN</name>
<comment type="caution">
    <text evidence="2">The sequence shown here is derived from an EMBL/GenBank/DDBJ whole genome shotgun (WGS) entry which is preliminary data.</text>
</comment>
<keyword evidence="2" id="KW-0456">Lyase</keyword>
<protein>
    <submittedName>
        <fullName evidence="2">Catechol 2,3-dioxygenase-like lactoylglutathione lyase family enzyme</fullName>
    </submittedName>
</protein>
<dbReference type="Pfam" id="PF00903">
    <property type="entry name" value="Glyoxalase"/>
    <property type="match status" value="1"/>
</dbReference>
<dbReference type="PROSITE" id="PS51819">
    <property type="entry name" value="VOC"/>
    <property type="match status" value="1"/>
</dbReference>
<dbReference type="InterPro" id="IPR004360">
    <property type="entry name" value="Glyas_Fos-R_dOase_dom"/>
</dbReference>